<feature type="signal peptide" evidence="1">
    <location>
        <begin position="1"/>
        <end position="30"/>
    </location>
</feature>
<keyword evidence="1" id="KW-0732">Signal</keyword>
<name>A0AA88ASD3_FICCA</name>
<evidence type="ECO:0008006" key="4">
    <source>
        <dbReference type="Google" id="ProtNLM"/>
    </source>
</evidence>
<reference evidence="2" key="1">
    <citation type="submission" date="2023-07" db="EMBL/GenBank/DDBJ databases">
        <title>draft genome sequence of fig (Ficus carica).</title>
        <authorList>
            <person name="Takahashi T."/>
            <person name="Nishimura K."/>
        </authorList>
    </citation>
    <scope>NUCLEOTIDE SEQUENCE</scope>
</reference>
<evidence type="ECO:0000313" key="3">
    <source>
        <dbReference type="Proteomes" id="UP001187192"/>
    </source>
</evidence>
<feature type="chain" id="PRO_5041684316" description="Secreted protein" evidence="1">
    <location>
        <begin position="31"/>
        <end position="71"/>
    </location>
</feature>
<dbReference type="EMBL" id="BTGU01000040">
    <property type="protein sequence ID" value="GMN52108.1"/>
    <property type="molecule type" value="Genomic_DNA"/>
</dbReference>
<keyword evidence="3" id="KW-1185">Reference proteome</keyword>
<dbReference type="Proteomes" id="UP001187192">
    <property type="component" value="Unassembled WGS sequence"/>
</dbReference>
<evidence type="ECO:0000256" key="1">
    <source>
        <dbReference type="SAM" id="SignalP"/>
    </source>
</evidence>
<proteinExistence type="predicted"/>
<evidence type="ECO:0000313" key="2">
    <source>
        <dbReference type="EMBL" id="GMN52108.1"/>
    </source>
</evidence>
<comment type="caution">
    <text evidence="2">The sequence shown here is derived from an EMBL/GenBank/DDBJ whole genome shotgun (WGS) entry which is preliminary data.</text>
</comment>
<dbReference type="AlphaFoldDB" id="A0AA88ASD3"/>
<gene>
    <name evidence="2" type="ORF">TIFTF001_021259</name>
</gene>
<organism evidence="2 3">
    <name type="scientific">Ficus carica</name>
    <name type="common">Common fig</name>
    <dbReference type="NCBI Taxonomy" id="3494"/>
    <lineage>
        <taxon>Eukaryota</taxon>
        <taxon>Viridiplantae</taxon>
        <taxon>Streptophyta</taxon>
        <taxon>Embryophyta</taxon>
        <taxon>Tracheophyta</taxon>
        <taxon>Spermatophyta</taxon>
        <taxon>Magnoliopsida</taxon>
        <taxon>eudicotyledons</taxon>
        <taxon>Gunneridae</taxon>
        <taxon>Pentapetalae</taxon>
        <taxon>rosids</taxon>
        <taxon>fabids</taxon>
        <taxon>Rosales</taxon>
        <taxon>Moraceae</taxon>
        <taxon>Ficeae</taxon>
        <taxon>Ficus</taxon>
    </lineage>
</organism>
<sequence>MVMGMATVGLRQRWWSAFGGLRWWTTTVVGCDNGDGIGDGGATTKMMVCRWWDWRRRGCDGDGALPLVLCR</sequence>
<accession>A0AA88ASD3</accession>
<protein>
    <recommendedName>
        <fullName evidence="4">Secreted protein</fullName>
    </recommendedName>
</protein>